<dbReference type="InterPro" id="IPR007219">
    <property type="entry name" value="XnlR_reg_dom"/>
</dbReference>
<accession>A0A9P4YD28</accession>
<evidence type="ECO:0000256" key="2">
    <source>
        <dbReference type="ARBA" id="ARBA00023242"/>
    </source>
</evidence>
<comment type="subcellular location">
    <subcellularLocation>
        <location evidence="1">Nucleus</location>
    </subcellularLocation>
</comment>
<evidence type="ECO:0000313" key="4">
    <source>
        <dbReference type="EMBL" id="KAF3771151.1"/>
    </source>
</evidence>
<dbReference type="Pfam" id="PF04082">
    <property type="entry name" value="Fungal_trans"/>
    <property type="match status" value="1"/>
</dbReference>
<dbReference type="SMART" id="SM00906">
    <property type="entry name" value="Fungal_trans"/>
    <property type="match status" value="1"/>
</dbReference>
<dbReference type="CDD" id="cd12148">
    <property type="entry name" value="fungal_TF_MHR"/>
    <property type="match status" value="1"/>
</dbReference>
<dbReference type="GO" id="GO:0008270">
    <property type="term" value="F:zinc ion binding"/>
    <property type="evidence" value="ECO:0007669"/>
    <property type="project" value="InterPro"/>
</dbReference>
<dbReference type="EMBL" id="MU032344">
    <property type="protein sequence ID" value="KAF3771151.1"/>
    <property type="molecule type" value="Genomic_DNA"/>
</dbReference>
<dbReference type="GO" id="GO:0006351">
    <property type="term" value="P:DNA-templated transcription"/>
    <property type="evidence" value="ECO:0007669"/>
    <property type="project" value="InterPro"/>
</dbReference>
<comment type="caution">
    <text evidence="4">The sequence shown here is derived from an EMBL/GenBank/DDBJ whole genome shotgun (WGS) entry which is preliminary data.</text>
</comment>
<evidence type="ECO:0000259" key="3">
    <source>
        <dbReference type="SMART" id="SM00906"/>
    </source>
</evidence>
<dbReference type="Proteomes" id="UP000803844">
    <property type="component" value="Unassembled WGS sequence"/>
</dbReference>
<dbReference type="GO" id="GO:0005634">
    <property type="term" value="C:nucleus"/>
    <property type="evidence" value="ECO:0007669"/>
    <property type="project" value="UniProtKB-SubCell"/>
</dbReference>
<feature type="non-terminal residue" evidence="4">
    <location>
        <position position="1"/>
    </location>
</feature>
<feature type="domain" description="Xylanolytic transcriptional activator regulatory" evidence="3">
    <location>
        <begin position="221"/>
        <end position="295"/>
    </location>
</feature>
<keyword evidence="2" id="KW-0539">Nucleus</keyword>
<protein>
    <recommendedName>
        <fullName evidence="3">Xylanolytic transcriptional activator regulatory domain-containing protein</fullName>
    </recommendedName>
</protein>
<reference evidence="4" key="1">
    <citation type="journal article" date="2020" name="Phytopathology">
        <title>Genome sequence of the chestnut blight fungus Cryphonectria parasitica EP155: A fundamental resource for an archetypical invasive plant pathogen.</title>
        <authorList>
            <person name="Crouch J.A."/>
            <person name="Dawe A."/>
            <person name="Aerts A."/>
            <person name="Barry K."/>
            <person name="Churchill A.C.L."/>
            <person name="Grimwood J."/>
            <person name="Hillman B."/>
            <person name="Milgroom M.G."/>
            <person name="Pangilinan J."/>
            <person name="Smith M."/>
            <person name="Salamov A."/>
            <person name="Schmutz J."/>
            <person name="Yadav J."/>
            <person name="Grigoriev I.V."/>
            <person name="Nuss D."/>
        </authorList>
    </citation>
    <scope>NUCLEOTIDE SEQUENCE</scope>
    <source>
        <strain evidence="4">EP155</strain>
    </source>
</reference>
<dbReference type="PANTHER" id="PTHR31001:SF74">
    <property type="entry name" value="ZN(II)2CYS6 TRANSCRIPTION FACTOR (EUROFUNG)"/>
    <property type="match status" value="1"/>
</dbReference>
<dbReference type="AlphaFoldDB" id="A0A9P4YD28"/>
<dbReference type="GO" id="GO:0003677">
    <property type="term" value="F:DNA binding"/>
    <property type="evidence" value="ECO:0007669"/>
    <property type="project" value="InterPro"/>
</dbReference>
<dbReference type="InterPro" id="IPR050613">
    <property type="entry name" value="Sec_Metabolite_Reg"/>
</dbReference>
<dbReference type="GeneID" id="63833444"/>
<name>A0A9P4YD28_CRYP1</name>
<evidence type="ECO:0000313" key="5">
    <source>
        <dbReference type="Proteomes" id="UP000803844"/>
    </source>
</evidence>
<sequence length="637" mass="71452">TPVSGLSDAGSMRFSGAGAYYIVSDHWAAILDSIADLKAHFDREEDIRLVTTLPEASRYQDASNDGLGSRDMKHALLLYGCPRPNSGADILTSLPPRPVVDRYISRFFSRVDLVATSAAHGPTFLREYEMFWTDPEGTPIMWLGLLFSMMCLALLASDSSDASPGVETYQQQTHQIGLYRLRVVQCLVLGEYTNPSPYVLETMHNYVYIEFIMRSDAYEDIWFLHGLTVSLARRMGYHRDPRHFPHISPLQGEMRRRLWSTVLLSDILISGQMGMPCMICDEQYDTTEPRNLNDADLNDDTKELPAGRPETEITTTLGLIARRRLLTVLSTISTLTAAVKPHSYKETLRIDAALNEAEASLPQPLRMRSMAASVMDTAQTIISRIFLRHLYYKGQIMLHRGYLFLQSELSPPDTIAIEPYAYSRQICVNASLGCLELQDILDKEACPGGQLHTMRWRVTSILNHHFLTATMILCSLLYRRQTLGREEDILAALRRSRMIWMRRSAISCEAKKAAETVSIVLARAGEGRGAIFGSSEEQVVPDFLPLSVAMGDDSVSPFGIEHISSYMDGPSGGTYFVTTYHSPTNEAPYILLTAFQLTYGHLMPGKSPHFLDMLLNLLESSLTATNLYLVGFNNIEW</sequence>
<evidence type="ECO:0000256" key="1">
    <source>
        <dbReference type="ARBA" id="ARBA00004123"/>
    </source>
</evidence>
<organism evidence="4 5">
    <name type="scientific">Cryphonectria parasitica (strain ATCC 38755 / EP155)</name>
    <dbReference type="NCBI Taxonomy" id="660469"/>
    <lineage>
        <taxon>Eukaryota</taxon>
        <taxon>Fungi</taxon>
        <taxon>Dikarya</taxon>
        <taxon>Ascomycota</taxon>
        <taxon>Pezizomycotina</taxon>
        <taxon>Sordariomycetes</taxon>
        <taxon>Sordariomycetidae</taxon>
        <taxon>Diaporthales</taxon>
        <taxon>Cryphonectriaceae</taxon>
        <taxon>Cryphonectria-Endothia species complex</taxon>
        <taxon>Cryphonectria</taxon>
    </lineage>
</organism>
<proteinExistence type="predicted"/>
<dbReference type="PANTHER" id="PTHR31001">
    <property type="entry name" value="UNCHARACTERIZED TRANSCRIPTIONAL REGULATORY PROTEIN"/>
    <property type="match status" value="1"/>
</dbReference>
<dbReference type="RefSeq" id="XP_040782112.1">
    <property type="nucleotide sequence ID" value="XM_040916315.1"/>
</dbReference>
<dbReference type="OrthoDB" id="4934715at2759"/>
<gene>
    <name evidence="4" type="ORF">M406DRAFT_245254</name>
</gene>
<keyword evidence="5" id="KW-1185">Reference proteome</keyword>